<proteinExistence type="predicted"/>
<evidence type="ECO:0000313" key="4">
    <source>
        <dbReference type="Proteomes" id="UP000245764"/>
    </source>
</evidence>
<gene>
    <name evidence="3" type="ORF">ZT1E4_G10915</name>
</gene>
<reference evidence="4" key="1">
    <citation type="submission" date="2017-05" db="EMBL/GenBank/DDBJ databases">
        <authorList>
            <person name="Song R."/>
            <person name="Chenine A.L."/>
            <person name="Ruprecht R.M."/>
        </authorList>
    </citation>
    <scope>NUCLEOTIDE SEQUENCE [LARGE SCALE GENOMIC DNA]</scope>
</reference>
<dbReference type="Proteomes" id="UP000245764">
    <property type="component" value="Chromosome 12"/>
</dbReference>
<keyword evidence="2" id="KW-0732">Signal</keyword>
<evidence type="ECO:0000256" key="2">
    <source>
        <dbReference type="SAM" id="SignalP"/>
    </source>
</evidence>
<feature type="region of interest" description="Disordered" evidence="1">
    <location>
        <begin position="739"/>
        <end position="780"/>
    </location>
</feature>
<organism evidence="3 4">
    <name type="scientific">Zymoseptoria tritici ST99CH_1E4</name>
    <dbReference type="NCBI Taxonomy" id="1276532"/>
    <lineage>
        <taxon>Eukaryota</taxon>
        <taxon>Fungi</taxon>
        <taxon>Dikarya</taxon>
        <taxon>Ascomycota</taxon>
        <taxon>Pezizomycotina</taxon>
        <taxon>Dothideomycetes</taxon>
        <taxon>Dothideomycetidae</taxon>
        <taxon>Mycosphaerellales</taxon>
        <taxon>Mycosphaerellaceae</taxon>
        <taxon>Zymoseptoria</taxon>
    </lineage>
</organism>
<feature type="region of interest" description="Disordered" evidence="1">
    <location>
        <begin position="443"/>
        <end position="467"/>
    </location>
</feature>
<dbReference type="EMBL" id="LT854264">
    <property type="protein sequence ID" value="SMR60950.1"/>
    <property type="molecule type" value="Genomic_DNA"/>
</dbReference>
<dbReference type="AlphaFoldDB" id="A0A2H1H560"/>
<feature type="chain" id="PRO_5013917313" evidence="2">
    <location>
        <begin position="21"/>
        <end position="813"/>
    </location>
</feature>
<accession>A0A2H1H560</accession>
<feature type="compositionally biased region" description="Low complexity" evidence="1">
    <location>
        <begin position="751"/>
        <end position="767"/>
    </location>
</feature>
<feature type="compositionally biased region" description="Polar residues" evidence="1">
    <location>
        <begin position="512"/>
        <end position="543"/>
    </location>
</feature>
<protein>
    <submittedName>
        <fullName evidence="3">Uncharacterized protein</fullName>
    </submittedName>
</protein>
<sequence>MQWLLLPITLLLASASSAFAQKLYTNTSTTAARNTADLRSQILQALDAAASRSTPVDNLHSSTTVATTLFTAKPTSNYPIHANVFTAPPNVGPASYAMNTAAQCWSEIATWRNQSASFWNSQVANRTWSITSFSSSTTGTWTSTSTIYPANASTYTLCDGSARVNVRPKTTTWNGTSTVWGSFTTTMTPTFRPQPCSLEPRDCRALYFDTDIMTIDEREVLRQCGHPAHLEGGELSCLIGGGPVDLIYFPVQRNDSAICGSKTYATSAAPMITGLSEITTLGRTFTSASVYISFKTLYATYDGFWDTVGPTFTDLIVPLHSSDISSHCGGWHKAYGTGVPLDYADLNWPVPASAYSCQNRCSGDQTSSMALTDGWVRWVPMPAPTPSECSTIWSDVNPILALPTKIRDMVPEWSTCSFWNNNLANFWFDPPLALKSADVADSITRPSEPEATPAAPSPLPSSPLAQNTQLPVSNTVADVQSAISSSKPLESTPAAVIEFPVHLAPAGDETTSKTSVAQSPEFPNQPNTWSPDAHNQMSPTATVPATEHENAPDILSFVFDPLSISTGQSEASVEVFNPVIATAAAVSILLQALPSQKPQQTTTDPVPGTLPASFIGALSAIEVHSGVIALGSTTLSVSSILTLPQVDASVRSTGPALTSANAPSAVSSQEVKPQVVVIDGNTLSAGGAAATIAGQVLTKASNGLFIVGTPTGLSPEGVETLPPVVVLGTPSNDTVSDATFTSQSSTANVRSGNSSTVSITSSSSSNVQGDRTNVAEASPTTSIGESAALRLVSTPRVVWLLNVLMCVWTFQSH</sequence>
<name>A0A2H1H560_ZYMTR</name>
<evidence type="ECO:0000313" key="3">
    <source>
        <dbReference type="EMBL" id="SMR60950.1"/>
    </source>
</evidence>
<evidence type="ECO:0000256" key="1">
    <source>
        <dbReference type="SAM" id="MobiDB-lite"/>
    </source>
</evidence>
<feature type="compositionally biased region" description="Polar residues" evidence="1">
    <location>
        <begin position="739"/>
        <end position="750"/>
    </location>
</feature>
<feature type="region of interest" description="Disordered" evidence="1">
    <location>
        <begin position="507"/>
        <end position="545"/>
    </location>
</feature>
<feature type="signal peptide" evidence="2">
    <location>
        <begin position="1"/>
        <end position="20"/>
    </location>
</feature>